<dbReference type="PROSITE" id="PS50092">
    <property type="entry name" value="TSP1"/>
    <property type="match status" value="1"/>
</dbReference>
<dbReference type="InterPro" id="IPR000884">
    <property type="entry name" value="TSP1_rpt"/>
</dbReference>
<dbReference type="STRING" id="1676925.ENSPKIP00000038254"/>
<feature type="signal peptide" evidence="5">
    <location>
        <begin position="1"/>
        <end position="29"/>
    </location>
</feature>
<reference evidence="8" key="2">
    <citation type="submission" date="2025-09" db="UniProtKB">
        <authorList>
            <consortium name="Ensembl"/>
        </authorList>
    </citation>
    <scope>IDENTIFICATION</scope>
</reference>
<keyword evidence="3 4" id="KW-1015">Disulfide bond</keyword>
<dbReference type="GeneTree" id="ENSGT00940000164640"/>
<dbReference type="PRINTS" id="PR01857">
    <property type="entry name" value="ADAMTSFAMILY"/>
</dbReference>
<reference evidence="8" key="1">
    <citation type="submission" date="2025-08" db="UniProtKB">
        <authorList>
            <consortium name="Ensembl"/>
        </authorList>
    </citation>
    <scope>IDENTIFICATION</scope>
</reference>
<keyword evidence="5" id="KW-0732">Signal</keyword>
<evidence type="ECO:0000256" key="5">
    <source>
        <dbReference type="SAM" id="SignalP"/>
    </source>
</evidence>
<dbReference type="GO" id="GO:0030198">
    <property type="term" value="P:extracellular matrix organization"/>
    <property type="evidence" value="ECO:0007669"/>
    <property type="project" value="InterPro"/>
</dbReference>
<comment type="subcellular location">
    <subcellularLocation>
        <location evidence="1">Secreted</location>
    </subcellularLocation>
</comment>
<dbReference type="InterPro" id="IPR013273">
    <property type="entry name" value="ADAMTS/ADAMTS-like"/>
</dbReference>
<feature type="disulfide bond" evidence="4">
    <location>
        <begin position="66"/>
        <end position="108"/>
    </location>
</feature>
<evidence type="ECO:0000259" key="6">
    <source>
        <dbReference type="Pfam" id="PF05986"/>
    </source>
</evidence>
<dbReference type="GO" id="GO:0005576">
    <property type="term" value="C:extracellular region"/>
    <property type="evidence" value="ECO:0007669"/>
    <property type="project" value="UniProtKB-SubCell"/>
</dbReference>
<organism evidence="8 9">
    <name type="scientific">Paramormyrops kingsleyae</name>
    <dbReference type="NCBI Taxonomy" id="1676925"/>
    <lineage>
        <taxon>Eukaryota</taxon>
        <taxon>Metazoa</taxon>
        <taxon>Chordata</taxon>
        <taxon>Craniata</taxon>
        <taxon>Vertebrata</taxon>
        <taxon>Euteleostomi</taxon>
        <taxon>Actinopterygii</taxon>
        <taxon>Neopterygii</taxon>
        <taxon>Teleostei</taxon>
        <taxon>Osteoglossocephala</taxon>
        <taxon>Osteoglossomorpha</taxon>
        <taxon>Osteoglossiformes</taxon>
        <taxon>Mormyridae</taxon>
        <taxon>Paramormyrops</taxon>
    </lineage>
</organism>
<dbReference type="Ensembl" id="ENSPKIT00000019245.1">
    <property type="protein sequence ID" value="ENSPKIP00000038254.1"/>
    <property type="gene ID" value="ENSPKIG00000016105.1"/>
</dbReference>
<feature type="domain" description="ADAMTS/ADAMTS-like cysteine-rich" evidence="7">
    <location>
        <begin position="180"/>
        <end position="216"/>
    </location>
</feature>
<sequence>MYCPYSASSCVLFIRGPVLLLWIFGKASSVSFKDSSEEGEVSQSQHKEVAQWWGEWSSWSTCSRTCGGGVQSQERHCLQQRLVATYNGSTSVCSGSAKKHRLCQNQLCPNNGVSFKQLQCSSFNAKAFGRRYYMWVPLYPDDYISISNRPCDLQCTTSTGEKQLLVPAQDGTYCRDWVYQGVCIEGRCQVVGCDGKLYSGKTVDKCGVCGGNGASCYRVSGSYRKGIAQLGYLFITNIPAGATDIQVIERRKTENILALSDEAGHFFFNGNSVIENPRNFHVAGTIFKYRRPTGLFADGFEYIIAQGPTNQGLNIMYYNLNGKMPHITYEYTVPWTPSPRTTAAMMSAPEPVQLVPPGAVPDPDRDANETLVELAYNNEIDVSEQYKLGNSTSAFVQYKGIVGDPGTDVLEWRFQTPPNFTSVPSDVLFQNNVENSQEGHEGTADVGSDSNVVNGNGADLNGTHRTSKLLFRSQLFKLGIPSKAGGLRRMCKNSSVLCPNLEGPENTLEVFPGSLTPDPHSDLKAKAGYRLLKQLGPLTNDTFPQQVGVLNHQVEPAQAPGTESNEFEVGPPDRDISLADMYRWKE</sequence>
<evidence type="ECO:0000313" key="8">
    <source>
        <dbReference type="Ensembl" id="ENSPKIP00000038254.1"/>
    </source>
</evidence>
<dbReference type="PANTHER" id="PTHR13723:SF159">
    <property type="entry name" value="PLAC DOMAIN-CONTAINING PROTEIN"/>
    <property type="match status" value="1"/>
</dbReference>
<dbReference type="FunFam" id="2.60.120.830:FF:000001">
    <property type="entry name" value="A disintegrin and metalloproteinase with thrombospondin motifs 1"/>
    <property type="match status" value="1"/>
</dbReference>
<accession>A0A3B3T5Z0</accession>
<dbReference type="Gene3D" id="2.60.120.830">
    <property type="match status" value="1"/>
</dbReference>
<dbReference type="Pfam" id="PF05986">
    <property type="entry name" value="ADAMTS_spacer1"/>
    <property type="match status" value="1"/>
</dbReference>
<evidence type="ECO:0000313" key="9">
    <source>
        <dbReference type="Proteomes" id="UP000261540"/>
    </source>
</evidence>
<protein>
    <submittedName>
        <fullName evidence="8">Si:ch211-267e7.3</fullName>
    </submittedName>
</protein>
<dbReference type="Pfam" id="PF19236">
    <property type="entry name" value="ADAMTS_CR_3"/>
    <property type="match status" value="1"/>
</dbReference>
<dbReference type="InterPro" id="IPR010294">
    <property type="entry name" value="ADAMTS_spacer1"/>
</dbReference>
<dbReference type="PANTHER" id="PTHR13723">
    <property type="entry name" value="ADAMTS A DISINTEGRIN AND METALLOPROTEASE WITH THROMBOSPONDIN MOTIFS PROTEASE"/>
    <property type="match status" value="1"/>
</dbReference>
<evidence type="ECO:0000256" key="3">
    <source>
        <dbReference type="ARBA" id="ARBA00023157"/>
    </source>
</evidence>
<dbReference type="GO" id="GO:0006508">
    <property type="term" value="P:proteolysis"/>
    <property type="evidence" value="ECO:0007669"/>
    <property type="project" value="TreeGrafter"/>
</dbReference>
<dbReference type="AlphaFoldDB" id="A0A3B3T5Z0"/>
<evidence type="ECO:0000256" key="4">
    <source>
        <dbReference type="PIRSR" id="PIRSR613273-3"/>
    </source>
</evidence>
<evidence type="ECO:0000256" key="2">
    <source>
        <dbReference type="ARBA" id="ARBA00022525"/>
    </source>
</evidence>
<dbReference type="SUPFAM" id="SSF82895">
    <property type="entry name" value="TSP-1 type 1 repeat"/>
    <property type="match status" value="1"/>
</dbReference>
<feature type="disulfide bond" evidence="4">
    <location>
        <begin position="62"/>
        <end position="103"/>
    </location>
</feature>
<dbReference type="InterPro" id="IPR050439">
    <property type="entry name" value="ADAMTS_ADAMTS-like"/>
</dbReference>
<dbReference type="Proteomes" id="UP000261540">
    <property type="component" value="Unplaced"/>
</dbReference>
<keyword evidence="2" id="KW-0964">Secreted</keyword>
<dbReference type="InterPro" id="IPR036383">
    <property type="entry name" value="TSP1_rpt_sf"/>
</dbReference>
<dbReference type="InterPro" id="IPR045371">
    <property type="entry name" value="ADAMTS_CR_3"/>
</dbReference>
<dbReference type="GO" id="GO:0004222">
    <property type="term" value="F:metalloendopeptidase activity"/>
    <property type="evidence" value="ECO:0007669"/>
    <property type="project" value="TreeGrafter"/>
</dbReference>
<dbReference type="Gene3D" id="2.20.100.10">
    <property type="entry name" value="Thrombospondin type-1 (TSP1) repeat"/>
    <property type="match status" value="1"/>
</dbReference>
<name>A0A3B3T5Z0_9TELE</name>
<feature type="domain" description="ADAMTS/ADAMTS-like Spacer 1" evidence="6">
    <location>
        <begin position="219"/>
        <end position="334"/>
    </location>
</feature>
<dbReference type="GO" id="GO:0031012">
    <property type="term" value="C:extracellular matrix"/>
    <property type="evidence" value="ECO:0007669"/>
    <property type="project" value="TreeGrafter"/>
</dbReference>
<proteinExistence type="predicted"/>
<feature type="disulfide bond" evidence="4">
    <location>
        <begin position="77"/>
        <end position="93"/>
    </location>
</feature>
<evidence type="ECO:0000256" key="1">
    <source>
        <dbReference type="ARBA" id="ARBA00004613"/>
    </source>
</evidence>
<dbReference type="Pfam" id="PF00090">
    <property type="entry name" value="TSP_1"/>
    <property type="match status" value="1"/>
</dbReference>
<evidence type="ECO:0000259" key="7">
    <source>
        <dbReference type="Pfam" id="PF19236"/>
    </source>
</evidence>
<keyword evidence="9" id="KW-1185">Reference proteome</keyword>
<feature type="chain" id="PRO_5017332473" evidence="5">
    <location>
        <begin position="30"/>
        <end position="586"/>
    </location>
</feature>
<dbReference type="SMART" id="SM00209">
    <property type="entry name" value="TSP1"/>
    <property type="match status" value="1"/>
</dbReference>